<reference evidence="5 6" key="1">
    <citation type="journal article" date="2012" name="Proc. Natl. Acad. Sci. U.S.A.">
        <title>Gain and loss of multiple functionally related, horizontally transferred genes in the reduced genomes of two microsporidian parasites.</title>
        <authorList>
            <person name="Pombert J.-F."/>
            <person name="Selman M."/>
            <person name="Burki F."/>
            <person name="Bardell F.T."/>
            <person name="Farinelli L."/>
            <person name="Solter L.F."/>
            <person name="Whitman D.W."/>
            <person name="Weiss L.M."/>
            <person name="Corradi N."/>
            <person name="Keeling P.J."/>
        </authorList>
    </citation>
    <scope>NUCLEOTIDE SEQUENCE [LARGE SCALE GENOMIC DNA]</scope>
    <source>
        <strain evidence="5 6">SJ-2008</strain>
    </source>
</reference>
<evidence type="ECO:0008006" key="7">
    <source>
        <dbReference type="Google" id="ProtNLM"/>
    </source>
</evidence>
<dbReference type="GO" id="GO:0015031">
    <property type="term" value="P:protein transport"/>
    <property type="evidence" value="ECO:0007669"/>
    <property type="project" value="UniProtKB-KW"/>
</dbReference>
<dbReference type="KEGG" id="ero:EROM_110140"/>
<dbReference type="HOGENOM" id="CLU_451335_0_0_1"/>
<sequence>MSTRVDPLLAAFISSFREVPNCEKESAIIKEKRRMISSSKTEPYVRHSNILKSIYMKMLSYKVNEIDFLNACESDVLRIKTAGYLGLMTMENNEYVIMAINTIMKDLEKRETRNDALTSICNLSNDGSALSNLMGHICPNGKGDPFHKKALVAFFRLNPDAKISVVGQDPSEVYVKSQIIMDIFKKTERIDLTENDVLFLLSLFMKSSDPFLKIKLLQIFGVLHSKAQLVLDKALLDSIEATIIPPKDKARPQIEIALAIEAAEFLLKVEKSTPRVETFILRLIESQNPNSRYFGFKIVRKYKVHRDIAIDCCIKLGLHHNQCLNTFVSLITRNNHKSIYRKKEEMIFYMEKGCASKQVINTALATVFSKLIQYVKDELLIKMYQEVPEICLKAPFDKNIPKGYVLKLFNKICVTVNSRYFPLIYQLLQPGMGNEELYTAIFEKHLNILAIKKSKGWEVSNLTKLLDCMLNYGVLSRNREILISKYKEVLKEEGSSNILDMLLNTIYLLNARLEDRTIHVASGHFIYFTFPGIHSIELRMEPSMEIESLIGEGLDMEKTYERVSDGIKTLAYRIENASKLSLNISVDNQTYTLNLEVQA</sequence>
<dbReference type="OrthoDB" id="28053at2759"/>
<evidence type="ECO:0000313" key="5">
    <source>
        <dbReference type="EMBL" id="AFN83998.1"/>
    </source>
</evidence>
<dbReference type="Gene3D" id="1.25.10.10">
    <property type="entry name" value="Leucine-rich Repeat Variant"/>
    <property type="match status" value="1"/>
</dbReference>
<organism evidence="5 6">
    <name type="scientific">Encephalitozoon romaleae (strain SJ-2008)</name>
    <name type="common">Microsporidian parasite</name>
    <dbReference type="NCBI Taxonomy" id="1178016"/>
    <lineage>
        <taxon>Eukaryota</taxon>
        <taxon>Fungi</taxon>
        <taxon>Fungi incertae sedis</taxon>
        <taxon>Microsporidia</taxon>
        <taxon>Unikaryonidae</taxon>
        <taxon>Encephalitozoon</taxon>
    </lineage>
</organism>
<evidence type="ECO:0000256" key="4">
    <source>
        <dbReference type="ARBA" id="ARBA00023136"/>
    </source>
</evidence>
<evidence type="ECO:0000313" key="6">
    <source>
        <dbReference type="Proteomes" id="UP000010094"/>
    </source>
</evidence>
<comment type="subcellular location">
    <subcellularLocation>
        <location evidence="1">Endomembrane system</location>
    </subcellularLocation>
</comment>
<dbReference type="InterPro" id="IPR050840">
    <property type="entry name" value="Adaptor_Complx_Large_Subunit"/>
</dbReference>
<dbReference type="InterPro" id="IPR016024">
    <property type="entry name" value="ARM-type_fold"/>
</dbReference>
<evidence type="ECO:0000256" key="3">
    <source>
        <dbReference type="ARBA" id="ARBA00022927"/>
    </source>
</evidence>
<evidence type="ECO:0000256" key="2">
    <source>
        <dbReference type="ARBA" id="ARBA00022448"/>
    </source>
</evidence>
<dbReference type="GO" id="GO:0005737">
    <property type="term" value="C:cytoplasm"/>
    <property type="evidence" value="ECO:0007669"/>
    <property type="project" value="UniProtKB-ARBA"/>
</dbReference>
<keyword evidence="2" id="KW-0813">Transport</keyword>
<proteinExistence type="predicted"/>
<dbReference type="InterPro" id="IPR011989">
    <property type="entry name" value="ARM-like"/>
</dbReference>
<dbReference type="Proteomes" id="UP000010094">
    <property type="component" value="Chromosome XI"/>
</dbReference>
<dbReference type="GO" id="GO:0012505">
    <property type="term" value="C:endomembrane system"/>
    <property type="evidence" value="ECO:0007669"/>
    <property type="project" value="UniProtKB-SubCell"/>
</dbReference>
<gene>
    <name evidence="5" type="ordered locus">EROM_110140</name>
</gene>
<name>I6ZL01_ENCRO</name>
<keyword evidence="4" id="KW-0472">Membrane</keyword>
<dbReference type="VEuPathDB" id="MicrosporidiaDB:EROM_110140"/>
<dbReference type="RefSeq" id="XP_009265495.1">
    <property type="nucleotide sequence ID" value="XM_009267220.1"/>
</dbReference>
<dbReference type="PANTHER" id="PTHR22780">
    <property type="entry name" value="ADAPTIN, ALPHA/GAMMA/EPSILON"/>
    <property type="match status" value="1"/>
</dbReference>
<dbReference type="SUPFAM" id="SSF48371">
    <property type="entry name" value="ARM repeat"/>
    <property type="match status" value="1"/>
</dbReference>
<keyword evidence="6" id="KW-1185">Reference proteome</keyword>
<dbReference type="AlphaFoldDB" id="I6ZL01"/>
<accession>I6ZL01</accession>
<evidence type="ECO:0000256" key="1">
    <source>
        <dbReference type="ARBA" id="ARBA00004308"/>
    </source>
</evidence>
<keyword evidence="3" id="KW-0653">Protein transport</keyword>
<protein>
    <recommendedName>
        <fullName evidence="7">Clathrin/coatomer adaptor adaptin-like N-terminal domain-containing protein</fullName>
    </recommendedName>
</protein>
<dbReference type="EMBL" id="CP003530">
    <property type="protein sequence ID" value="AFN83998.1"/>
    <property type="molecule type" value="Genomic_DNA"/>
</dbReference>
<dbReference type="GeneID" id="20564613"/>